<feature type="domain" description="Velvet" evidence="6">
    <location>
        <begin position="38"/>
        <end position="258"/>
    </location>
</feature>
<evidence type="ECO:0000256" key="4">
    <source>
        <dbReference type="ARBA" id="ARBA00023242"/>
    </source>
</evidence>
<evidence type="ECO:0000256" key="3">
    <source>
        <dbReference type="ARBA" id="ARBA00023163"/>
    </source>
</evidence>
<dbReference type="Gene3D" id="2.60.40.3960">
    <property type="entry name" value="Velvet domain"/>
    <property type="match status" value="1"/>
</dbReference>
<evidence type="ECO:0000256" key="2">
    <source>
        <dbReference type="ARBA" id="ARBA00023015"/>
    </source>
</evidence>
<dbReference type="InterPro" id="IPR021740">
    <property type="entry name" value="Velvet"/>
</dbReference>
<comment type="caution">
    <text evidence="8">The sequence shown here is derived from an EMBL/GenBank/DDBJ whole genome shotgun (WGS) entry which is preliminary data.</text>
</comment>
<sequence>MAESSSSSASSSSLSAIQTSASAAINRPVHCEHGRFAGRIIRAELTEIQRPEFGRRFGAVDRRALDDPPVVQLRFFEVFRPRPGYEWSEEVRSYESIPLSGLLCMAELFEARGGPSTSEPLVPRQTGTLELTSPRIAQPSRVYDVSDDAAITEDSNRTSFLFGTKFVEPYLISTSDSGRKYLAFTFADLGVKLEGLFRLRYRFFDLFPGPPGVGKSSVLAECYGGTFTMYSTKEAPALKESTPLTKTLSNHGVPVNIRKKPRPPRRKTSPTGTSPTDSQPA</sequence>
<dbReference type="PANTHER" id="PTHR33572:SF3">
    <property type="entry name" value="VELVET COMPLEX SUBUNIT B"/>
    <property type="match status" value="1"/>
</dbReference>
<keyword evidence="9" id="KW-1185">Reference proteome</keyword>
<dbReference type="EMBL" id="CAVNYO010000463">
    <property type="protein sequence ID" value="CAK5282882.1"/>
    <property type="molecule type" value="Genomic_DNA"/>
</dbReference>
<evidence type="ECO:0000259" key="6">
    <source>
        <dbReference type="PROSITE" id="PS51821"/>
    </source>
</evidence>
<evidence type="ECO:0000256" key="5">
    <source>
        <dbReference type="SAM" id="MobiDB-lite"/>
    </source>
</evidence>
<feature type="compositionally biased region" description="Basic residues" evidence="5">
    <location>
        <begin position="257"/>
        <end position="268"/>
    </location>
</feature>
<keyword evidence="4" id="KW-0539">Nucleus</keyword>
<dbReference type="EMBL" id="CAVNYO010000403">
    <property type="protein sequence ID" value="CAK5274926.1"/>
    <property type="molecule type" value="Genomic_DNA"/>
</dbReference>
<protein>
    <recommendedName>
        <fullName evidence="6">Velvet domain-containing protein</fullName>
    </recommendedName>
</protein>
<dbReference type="Proteomes" id="UP001295794">
    <property type="component" value="Unassembled WGS sequence"/>
</dbReference>
<dbReference type="AlphaFoldDB" id="A0AAD2K7G2"/>
<feature type="region of interest" description="Disordered" evidence="5">
    <location>
        <begin position="240"/>
        <end position="281"/>
    </location>
</feature>
<organism evidence="8 9">
    <name type="scientific">Mycena citricolor</name>
    <dbReference type="NCBI Taxonomy" id="2018698"/>
    <lineage>
        <taxon>Eukaryota</taxon>
        <taxon>Fungi</taxon>
        <taxon>Dikarya</taxon>
        <taxon>Basidiomycota</taxon>
        <taxon>Agaricomycotina</taxon>
        <taxon>Agaricomycetes</taxon>
        <taxon>Agaricomycetidae</taxon>
        <taxon>Agaricales</taxon>
        <taxon>Marasmiineae</taxon>
        <taxon>Mycenaceae</taxon>
        <taxon>Mycena</taxon>
    </lineage>
</organism>
<dbReference type="InterPro" id="IPR037525">
    <property type="entry name" value="Velvet_dom"/>
</dbReference>
<proteinExistence type="predicted"/>
<dbReference type="Pfam" id="PF11754">
    <property type="entry name" value="Velvet"/>
    <property type="match status" value="1"/>
</dbReference>
<evidence type="ECO:0000313" key="8">
    <source>
        <dbReference type="EMBL" id="CAK5282882.1"/>
    </source>
</evidence>
<accession>A0AAD2K7G2</accession>
<gene>
    <name evidence="7" type="ORF">MYCIT1_LOCUS22342</name>
    <name evidence="8" type="ORF">MYCIT1_LOCUS34998</name>
</gene>
<keyword evidence="3" id="KW-0804">Transcription</keyword>
<evidence type="ECO:0000256" key="1">
    <source>
        <dbReference type="ARBA" id="ARBA00004123"/>
    </source>
</evidence>
<dbReference type="PROSITE" id="PS51821">
    <property type="entry name" value="VELVET"/>
    <property type="match status" value="1"/>
</dbReference>
<name>A0AAD2K7G2_9AGAR</name>
<evidence type="ECO:0000313" key="7">
    <source>
        <dbReference type="EMBL" id="CAK5274926.1"/>
    </source>
</evidence>
<dbReference type="PANTHER" id="PTHR33572">
    <property type="entry name" value="SPORE DEVELOPMENT REGULATOR VOSA"/>
    <property type="match status" value="1"/>
</dbReference>
<dbReference type="InterPro" id="IPR038491">
    <property type="entry name" value="Velvet_dom_sf"/>
</dbReference>
<evidence type="ECO:0000313" key="9">
    <source>
        <dbReference type="Proteomes" id="UP001295794"/>
    </source>
</evidence>
<comment type="subcellular location">
    <subcellularLocation>
        <location evidence="1">Nucleus</location>
    </subcellularLocation>
</comment>
<reference evidence="8" key="1">
    <citation type="submission" date="2023-11" db="EMBL/GenBank/DDBJ databases">
        <authorList>
            <person name="De Vega J J."/>
            <person name="De Vega J J."/>
        </authorList>
    </citation>
    <scope>NUCLEOTIDE SEQUENCE</scope>
</reference>
<feature type="compositionally biased region" description="Low complexity" evidence="5">
    <location>
        <begin position="269"/>
        <end position="281"/>
    </location>
</feature>
<keyword evidence="2" id="KW-0805">Transcription regulation</keyword>
<dbReference type="GO" id="GO:0005634">
    <property type="term" value="C:nucleus"/>
    <property type="evidence" value="ECO:0007669"/>
    <property type="project" value="UniProtKB-SubCell"/>
</dbReference>